<keyword evidence="2 5" id="KW-0812">Transmembrane</keyword>
<dbReference type="GO" id="GO:0005886">
    <property type="term" value="C:plasma membrane"/>
    <property type="evidence" value="ECO:0007669"/>
    <property type="project" value="UniProtKB-SubCell"/>
</dbReference>
<feature type="domain" description="Major facilitator superfamily (MFS) profile" evidence="6">
    <location>
        <begin position="1"/>
        <end position="159"/>
    </location>
</feature>
<name>A0A4R4XWR5_9ACTN</name>
<comment type="subcellular location">
    <subcellularLocation>
        <location evidence="1">Cell membrane</location>
        <topology evidence="1">Multi-pass membrane protein</topology>
    </subcellularLocation>
</comment>
<dbReference type="Gene3D" id="1.20.1250.20">
    <property type="entry name" value="MFS general substrate transporter like domains"/>
    <property type="match status" value="1"/>
</dbReference>
<feature type="transmembrane region" description="Helical" evidence="5">
    <location>
        <begin position="119"/>
        <end position="137"/>
    </location>
</feature>
<organism evidence="7 8">
    <name type="scientific">Nonomuraea terrae</name>
    <dbReference type="NCBI Taxonomy" id="2530383"/>
    <lineage>
        <taxon>Bacteria</taxon>
        <taxon>Bacillati</taxon>
        <taxon>Actinomycetota</taxon>
        <taxon>Actinomycetes</taxon>
        <taxon>Streptosporangiales</taxon>
        <taxon>Streptosporangiaceae</taxon>
        <taxon>Nonomuraea</taxon>
    </lineage>
</organism>
<evidence type="ECO:0000256" key="1">
    <source>
        <dbReference type="ARBA" id="ARBA00004651"/>
    </source>
</evidence>
<evidence type="ECO:0000256" key="4">
    <source>
        <dbReference type="ARBA" id="ARBA00023136"/>
    </source>
</evidence>
<dbReference type="SUPFAM" id="SSF103473">
    <property type="entry name" value="MFS general substrate transporter"/>
    <property type="match status" value="1"/>
</dbReference>
<keyword evidence="8" id="KW-1185">Reference proteome</keyword>
<evidence type="ECO:0000313" key="8">
    <source>
        <dbReference type="Proteomes" id="UP000295302"/>
    </source>
</evidence>
<evidence type="ECO:0000313" key="7">
    <source>
        <dbReference type="EMBL" id="TDD35584.1"/>
    </source>
</evidence>
<keyword evidence="4 5" id="KW-0472">Membrane</keyword>
<dbReference type="InterPro" id="IPR036259">
    <property type="entry name" value="MFS_trans_sf"/>
</dbReference>
<protein>
    <recommendedName>
        <fullName evidence="6">Major facilitator superfamily (MFS) profile domain-containing protein</fullName>
    </recommendedName>
</protein>
<evidence type="ECO:0000256" key="5">
    <source>
        <dbReference type="SAM" id="Phobius"/>
    </source>
</evidence>
<reference evidence="7 8" key="1">
    <citation type="submission" date="2019-03" db="EMBL/GenBank/DDBJ databases">
        <title>Draft genome sequences of novel Actinobacteria.</title>
        <authorList>
            <person name="Sahin N."/>
            <person name="Ay H."/>
            <person name="Saygin H."/>
        </authorList>
    </citation>
    <scope>NUCLEOTIDE SEQUENCE [LARGE SCALE GENOMIC DNA]</scope>
    <source>
        <strain evidence="7 8">CH32</strain>
    </source>
</reference>
<dbReference type="OrthoDB" id="3460055at2"/>
<evidence type="ECO:0000259" key="6">
    <source>
        <dbReference type="PROSITE" id="PS50850"/>
    </source>
</evidence>
<evidence type="ECO:0000256" key="3">
    <source>
        <dbReference type="ARBA" id="ARBA00022989"/>
    </source>
</evidence>
<dbReference type="Proteomes" id="UP000295302">
    <property type="component" value="Unassembled WGS sequence"/>
</dbReference>
<dbReference type="InterPro" id="IPR020846">
    <property type="entry name" value="MFS_dom"/>
</dbReference>
<feature type="transmembrane region" description="Helical" evidence="5">
    <location>
        <begin position="53"/>
        <end position="76"/>
    </location>
</feature>
<dbReference type="RefSeq" id="WP_132621144.1">
    <property type="nucleotide sequence ID" value="NZ_SMKQ01000214.1"/>
</dbReference>
<evidence type="ECO:0000256" key="2">
    <source>
        <dbReference type="ARBA" id="ARBA00022692"/>
    </source>
</evidence>
<dbReference type="GO" id="GO:0022857">
    <property type="term" value="F:transmembrane transporter activity"/>
    <property type="evidence" value="ECO:0007669"/>
    <property type="project" value="InterPro"/>
</dbReference>
<sequence>MLVAVQGAGSVLGGLTAAAVLRRWGSAVVVATSLALVGVAGVAMAADLVGAPLLAFAVTALFACGVAVPWLIVALVTTRQRLTPARLQGRTAAAADVAMTVPQTASIAAGAALVAVVDYRWLMIVAGVVLIGCALTLTSASTRALAAAAPLDDAPRASR</sequence>
<comment type="caution">
    <text evidence="7">The sequence shown here is derived from an EMBL/GenBank/DDBJ whole genome shotgun (WGS) entry which is preliminary data.</text>
</comment>
<gene>
    <name evidence="7" type="ORF">E1286_39390</name>
</gene>
<dbReference type="AlphaFoldDB" id="A0A4R4XWR5"/>
<proteinExistence type="predicted"/>
<dbReference type="PROSITE" id="PS50850">
    <property type="entry name" value="MFS"/>
    <property type="match status" value="1"/>
</dbReference>
<dbReference type="EMBL" id="SMKQ01000214">
    <property type="protein sequence ID" value="TDD35584.1"/>
    <property type="molecule type" value="Genomic_DNA"/>
</dbReference>
<feature type="transmembrane region" description="Helical" evidence="5">
    <location>
        <begin position="28"/>
        <end position="46"/>
    </location>
</feature>
<accession>A0A4R4XWR5</accession>
<keyword evidence="3 5" id="KW-1133">Transmembrane helix</keyword>